<dbReference type="InterPro" id="IPR007049">
    <property type="entry name" value="Carb-sel_porin_OprB"/>
</dbReference>
<keyword evidence="3" id="KW-0175">Coiled coil</keyword>
<dbReference type="PANTHER" id="PTHR43308">
    <property type="entry name" value="OUTER MEMBRANE PROTEIN ALPHA-RELATED"/>
    <property type="match status" value="1"/>
</dbReference>
<dbReference type="Gene3D" id="2.40.160.180">
    <property type="entry name" value="Carbohydrate-selective porin OprB"/>
    <property type="match status" value="1"/>
</dbReference>
<dbReference type="SUPFAM" id="SSF56935">
    <property type="entry name" value="Porins"/>
    <property type="match status" value="1"/>
</dbReference>
<comment type="similarity">
    <text evidence="1 2">Belongs to the OprB family.</text>
</comment>
<proteinExistence type="inferred from homology"/>
<dbReference type="Proteomes" id="UP000003835">
    <property type="component" value="Unassembled WGS sequence"/>
</dbReference>
<sequence>MIMSTLFWKTVKASPVLLVASLFVATGASAAESNSHQTAANLSTAAINLDAEPTASISPTLDDAALTEPIPATETPKPTVTVSPAFQLADSTFPEPVPAAGDTSVNSNQEILQQIQRYGNEGSASLDQVTSVGQLRDVSPGDWAYEALRSLVERYGCIAGYPDGTYRGNRALTRYEFAAGLNACLQQIERLIGDGGEIPDLETLRRLIQEFEAELATLGARVDNLEGRVAFLEDNQFSTTTKLKGEVIFALADTFGDSTEAVGSDDETNLIFADRVRLNLETSFTGRDRLRTRLQARNISSFSGDLTGTNMTRLGFDGDNGNDVDIDELWYRFPLGEKISVQIDATGVEYQDTVIDPINPYFASSGSGAISRFGRFNPIYRAETGGPGITATFNVSDALSLSAGYVVDGGGSDPADGGGSDPSAKNGIFDGNYAALGQIAFTPTENISLAATYLHSFYNGGTVNVTGSTGSSFASNPFGNNDTATSVDAYGIQANALFGKFSVGGWIGYQDAEAESGANEGSDADIWNWAVNLALLDVGGEGNKLGFIFGMPPKTTDNDIAAREDNDTSYHLEAFYRYQLTDNIAITPGAFVIFNPEHDDDNDTQFVGTLRTVFSF</sequence>
<evidence type="ECO:0000256" key="1">
    <source>
        <dbReference type="ARBA" id="ARBA00008769"/>
    </source>
</evidence>
<keyword evidence="6" id="KW-1185">Reference proteome</keyword>
<dbReference type="EMBL" id="DS989855">
    <property type="protein sequence ID" value="EDX73940.1"/>
    <property type="molecule type" value="Genomic_DNA"/>
</dbReference>
<evidence type="ECO:0000313" key="6">
    <source>
        <dbReference type="Proteomes" id="UP000003835"/>
    </source>
</evidence>
<dbReference type="PANTHER" id="PTHR43308:SF1">
    <property type="entry name" value="OUTER MEMBRANE PROTEIN ALPHA"/>
    <property type="match status" value="1"/>
</dbReference>
<dbReference type="AlphaFoldDB" id="B4VVX9"/>
<dbReference type="GO" id="GO:0015288">
    <property type="term" value="F:porin activity"/>
    <property type="evidence" value="ECO:0007669"/>
    <property type="project" value="InterPro"/>
</dbReference>
<feature type="chain" id="PRO_5002825407" evidence="2">
    <location>
        <begin position="31"/>
        <end position="616"/>
    </location>
</feature>
<dbReference type="GO" id="GO:0008643">
    <property type="term" value="P:carbohydrate transport"/>
    <property type="evidence" value="ECO:0007669"/>
    <property type="project" value="InterPro"/>
</dbReference>
<organism evidence="5 6">
    <name type="scientific">Coleofasciculus chthonoplastes PCC 7420</name>
    <dbReference type="NCBI Taxonomy" id="118168"/>
    <lineage>
        <taxon>Bacteria</taxon>
        <taxon>Bacillati</taxon>
        <taxon>Cyanobacteriota</taxon>
        <taxon>Cyanophyceae</taxon>
        <taxon>Coleofasciculales</taxon>
        <taxon>Coleofasciculaceae</taxon>
        <taxon>Coleofasciculus</taxon>
    </lineage>
</organism>
<keyword evidence="2" id="KW-0732">Signal</keyword>
<reference evidence="5 6" key="1">
    <citation type="submission" date="2008-07" db="EMBL/GenBank/DDBJ databases">
        <authorList>
            <person name="Tandeau de Marsac N."/>
            <person name="Ferriera S."/>
            <person name="Johnson J."/>
            <person name="Kravitz S."/>
            <person name="Beeson K."/>
            <person name="Sutton G."/>
            <person name="Rogers Y.-H."/>
            <person name="Friedman R."/>
            <person name="Frazier M."/>
            <person name="Venter J.C."/>
        </authorList>
    </citation>
    <scope>NUCLEOTIDE SEQUENCE [LARGE SCALE GENOMIC DNA]</scope>
    <source>
        <strain evidence="5 6">PCC 7420</strain>
    </source>
</reference>
<dbReference type="InterPro" id="IPR047684">
    <property type="entry name" value="Por_som-like"/>
</dbReference>
<dbReference type="GO" id="GO:0016020">
    <property type="term" value="C:membrane"/>
    <property type="evidence" value="ECO:0007669"/>
    <property type="project" value="InterPro"/>
</dbReference>
<dbReference type="STRING" id="118168.MC7420_5820"/>
<accession>B4VVX9</accession>
<dbReference type="NCBIfam" id="NF033921">
    <property type="entry name" value="por_somb"/>
    <property type="match status" value="1"/>
</dbReference>
<dbReference type="Pfam" id="PF04966">
    <property type="entry name" value="OprB"/>
    <property type="match status" value="1"/>
</dbReference>
<feature type="signal peptide" evidence="2">
    <location>
        <begin position="1"/>
        <end position="30"/>
    </location>
</feature>
<gene>
    <name evidence="5" type="ORF">MC7420_5820</name>
</gene>
<evidence type="ECO:0000256" key="2">
    <source>
        <dbReference type="RuleBase" id="RU363072"/>
    </source>
</evidence>
<dbReference type="InterPro" id="IPR051465">
    <property type="entry name" value="Cell_Envelope_Struct_Comp"/>
</dbReference>
<dbReference type="InterPro" id="IPR038673">
    <property type="entry name" value="OprB_sf"/>
</dbReference>
<protein>
    <submittedName>
        <fullName evidence="5">Carbohydrate-selective porin, OprB family</fullName>
    </submittedName>
</protein>
<dbReference type="InterPro" id="IPR001119">
    <property type="entry name" value="SLH_dom"/>
</dbReference>
<feature type="domain" description="SLH" evidence="4">
    <location>
        <begin position="131"/>
        <end position="195"/>
    </location>
</feature>
<dbReference type="PROSITE" id="PS51272">
    <property type="entry name" value="SLH"/>
    <property type="match status" value="1"/>
</dbReference>
<evidence type="ECO:0000313" key="5">
    <source>
        <dbReference type="EMBL" id="EDX73940.1"/>
    </source>
</evidence>
<dbReference type="HOGENOM" id="CLU_018575_1_0_3"/>
<name>B4VVX9_9CYAN</name>
<evidence type="ECO:0000256" key="3">
    <source>
        <dbReference type="SAM" id="Coils"/>
    </source>
</evidence>
<evidence type="ECO:0000259" key="4">
    <source>
        <dbReference type="PROSITE" id="PS51272"/>
    </source>
</evidence>
<dbReference type="Pfam" id="PF00395">
    <property type="entry name" value="SLH"/>
    <property type="match status" value="1"/>
</dbReference>
<feature type="coiled-coil region" evidence="3">
    <location>
        <begin position="201"/>
        <end position="235"/>
    </location>
</feature>
<dbReference type="eggNOG" id="COG3659">
    <property type="taxonomic scope" value="Bacteria"/>
</dbReference>